<keyword evidence="10" id="KW-0418">Kinase</keyword>
<evidence type="ECO:0000256" key="10">
    <source>
        <dbReference type="ARBA" id="ARBA00022777"/>
    </source>
</evidence>
<dbReference type="PRINTS" id="PR00107">
    <property type="entry name" value="PHOSPHOCPHPR"/>
</dbReference>
<keyword evidence="7" id="KW-0762">Sugar transport</keyword>
<evidence type="ECO:0000256" key="7">
    <source>
        <dbReference type="ARBA" id="ARBA00022597"/>
    </source>
</evidence>
<dbReference type="InterPro" id="IPR002114">
    <property type="entry name" value="PTS_HPr_Ser_P_site"/>
</dbReference>
<dbReference type="PROSITE" id="PS00372">
    <property type="entry name" value="PTS_EIIA_TYPE_2_HIS"/>
    <property type="match status" value="1"/>
</dbReference>
<reference evidence="14" key="1">
    <citation type="submission" date="2015-10" db="EMBL/GenBank/DDBJ databases">
        <title>Complete Genome Sequence of Aeromonas schubertii strain WL1483.</title>
        <authorList>
            <person name="Liu L."/>
        </authorList>
    </citation>
    <scope>NUCLEOTIDE SEQUENCE [LARGE SCALE GENOMIC DNA]</scope>
    <source>
        <strain evidence="14">WL1483</strain>
    </source>
</reference>
<feature type="domain" description="PTS EIIA type-2" evidence="11">
    <location>
        <begin position="2"/>
        <end position="142"/>
    </location>
</feature>
<evidence type="ECO:0000259" key="12">
    <source>
        <dbReference type="PROSITE" id="PS51350"/>
    </source>
</evidence>
<sequence>MLTLAPDEILLDQRAASKDEAIALLASRLEAAALVEPGYLAGMQAREAQHATYLGNGIAIPHGTTETRHLVRQTGVRVAQFPQGVEWDDGQKAYLVIAIAAKSDEHLGILRQLTRVLGDEAATERLRTTRDVTEIIRVLSGEGDPLVTGATGRTDGQRELAALAHFPALSLDELLLGAGARAKSLGWLDTQALATLLGAAPLHLGQGVWLARTAAGQAGWLLATPAQPLVTHGHEVNALLLLCANGRGHEAELGRLVELTGAGRLGELARHGLTLLQGEAAPAASQSDGHRATFTIVNPHGLHARPGAMLVKVAKEYEAEIRVANLDGSGEEVNAKSLMKVIGLGVKCGHRLAFRAEGADAGAALEGLGEAIAAGLGEGAGA</sequence>
<dbReference type="AlphaFoldDB" id="A0A0S2SMT3"/>
<dbReference type="SUPFAM" id="SSF55804">
    <property type="entry name" value="Phoshotransferase/anion transport protein"/>
    <property type="match status" value="1"/>
</dbReference>
<dbReference type="CDD" id="cd00367">
    <property type="entry name" value="PTS-HPr_like"/>
    <property type="match status" value="1"/>
</dbReference>
<dbReference type="CDD" id="cd00211">
    <property type="entry name" value="PTS_IIA_fru"/>
    <property type="match status" value="1"/>
</dbReference>
<dbReference type="PROSITE" id="PS51350">
    <property type="entry name" value="PTS_HPR_DOM"/>
    <property type="match status" value="1"/>
</dbReference>
<evidence type="ECO:0000313" key="13">
    <source>
        <dbReference type="EMBL" id="ALP43034.1"/>
    </source>
</evidence>
<comment type="subcellular location">
    <subcellularLocation>
        <location evidence="2">Cytoplasm</location>
    </subcellularLocation>
</comment>
<gene>
    <name evidence="13" type="primary">fruB</name>
    <name evidence="13" type="ORF">WL1483_3615</name>
</gene>
<evidence type="ECO:0000256" key="5">
    <source>
        <dbReference type="ARBA" id="ARBA00022490"/>
    </source>
</evidence>
<accession>A0A0S2SMT3</accession>
<dbReference type="Gene3D" id="3.30.1340.10">
    <property type="entry name" value="HPr-like"/>
    <property type="match status" value="1"/>
</dbReference>
<dbReference type="Gene3D" id="3.40.930.10">
    <property type="entry name" value="Mannitol-specific EII, Chain A"/>
    <property type="match status" value="1"/>
</dbReference>
<dbReference type="EMBL" id="CP013067">
    <property type="protein sequence ID" value="ALP43034.1"/>
    <property type="molecule type" value="Genomic_DNA"/>
</dbReference>
<feature type="domain" description="HPr" evidence="12">
    <location>
        <begin position="289"/>
        <end position="379"/>
    </location>
</feature>
<dbReference type="NCBIfam" id="NF008319">
    <property type="entry name" value="PRK11109.1"/>
    <property type="match status" value="1"/>
</dbReference>
<dbReference type="PROSITE" id="PS51094">
    <property type="entry name" value="PTS_EIIA_TYPE_2"/>
    <property type="match status" value="1"/>
</dbReference>
<dbReference type="NCBIfam" id="TIGR01003">
    <property type="entry name" value="PTS_HPr_family"/>
    <property type="match status" value="1"/>
</dbReference>
<dbReference type="SUPFAM" id="SSF55594">
    <property type="entry name" value="HPr-like"/>
    <property type="match status" value="1"/>
</dbReference>
<dbReference type="PROSITE" id="PS00369">
    <property type="entry name" value="PTS_HPR_HIS"/>
    <property type="match status" value="1"/>
</dbReference>
<organism evidence="13 14">
    <name type="scientific">Aeromonas schubertii</name>
    <dbReference type="NCBI Taxonomy" id="652"/>
    <lineage>
        <taxon>Bacteria</taxon>
        <taxon>Pseudomonadati</taxon>
        <taxon>Pseudomonadota</taxon>
        <taxon>Gammaproteobacteria</taxon>
        <taxon>Aeromonadales</taxon>
        <taxon>Aeromonadaceae</taxon>
        <taxon>Aeromonas</taxon>
    </lineage>
</organism>
<dbReference type="RefSeq" id="WP_060585970.1">
    <property type="nucleotide sequence ID" value="NZ_CP013067.1"/>
</dbReference>
<keyword evidence="6" id="KW-0597">Phosphoprotein</keyword>
<comment type="function">
    <text evidence="1">The phosphoenolpyruvate-dependent sugar phosphotransferase system (sugar PTS), a major carbohydrate active transport system, catalyzes the phosphorylation of incoming sugar substrates concomitantly with their translocation across the cell membrane. The enzyme II FruAB PTS system is involved in fructose transport.</text>
</comment>
<evidence type="ECO:0000256" key="8">
    <source>
        <dbReference type="ARBA" id="ARBA00022679"/>
    </source>
</evidence>
<name>A0A0S2SMT3_9GAMM</name>
<evidence type="ECO:0000256" key="3">
    <source>
        <dbReference type="ARBA" id="ARBA00015565"/>
    </source>
</evidence>
<dbReference type="InterPro" id="IPR002178">
    <property type="entry name" value="PTS_EIIA_type-2_dom"/>
</dbReference>
<dbReference type="InterPro" id="IPR016152">
    <property type="entry name" value="PTrfase/Anion_transptr"/>
</dbReference>
<evidence type="ECO:0000256" key="4">
    <source>
        <dbReference type="ARBA" id="ARBA00022448"/>
    </source>
</evidence>
<proteinExistence type="predicted"/>
<evidence type="ECO:0000313" key="14">
    <source>
        <dbReference type="Proteomes" id="UP000058114"/>
    </source>
</evidence>
<dbReference type="GO" id="GO:0005886">
    <property type="term" value="C:plasma membrane"/>
    <property type="evidence" value="ECO:0007669"/>
    <property type="project" value="TreeGrafter"/>
</dbReference>
<evidence type="ECO:0000259" key="11">
    <source>
        <dbReference type="PROSITE" id="PS51094"/>
    </source>
</evidence>
<protein>
    <recommendedName>
        <fullName evidence="3">Multiphosphoryl transfer protein</fullName>
    </recommendedName>
</protein>
<dbReference type="KEGG" id="asr:WL1483_3615"/>
<reference evidence="13 14" key="2">
    <citation type="journal article" date="2016" name="Genome Announc.">
        <title>Complete Genome Sequence of the Highly Virulent Aeromonas schubertii Strain WL1483, Isolated from Diseased Snakehead Fish (Channa argus) in China.</title>
        <authorList>
            <person name="Liu L."/>
            <person name="Li N."/>
            <person name="Zhang D."/>
            <person name="Fu X."/>
            <person name="Shi C."/>
            <person name="Lin Q."/>
            <person name="Hao G."/>
        </authorList>
    </citation>
    <scope>NUCLEOTIDE SEQUENCE [LARGE SCALE GENOMIC DNA]</scope>
    <source>
        <strain evidence="13 14">WL1483</strain>
    </source>
</reference>
<evidence type="ECO:0000256" key="6">
    <source>
        <dbReference type="ARBA" id="ARBA00022553"/>
    </source>
</evidence>
<dbReference type="InterPro" id="IPR001020">
    <property type="entry name" value="PTS_HPr_His_P_site"/>
</dbReference>
<keyword evidence="4" id="KW-0813">Transport</keyword>
<dbReference type="PATRIC" id="fig|652.5.peg.2110"/>
<keyword evidence="8" id="KW-0808">Transferase</keyword>
<dbReference type="InterPro" id="IPR050893">
    <property type="entry name" value="Sugar_PTS"/>
</dbReference>
<keyword evidence="5" id="KW-0963">Cytoplasm</keyword>
<dbReference type="InterPro" id="IPR035895">
    <property type="entry name" value="HPr-like_sf"/>
</dbReference>
<dbReference type="GO" id="GO:0016301">
    <property type="term" value="F:kinase activity"/>
    <property type="evidence" value="ECO:0007669"/>
    <property type="project" value="UniProtKB-KW"/>
</dbReference>
<dbReference type="Pfam" id="PF00359">
    <property type="entry name" value="PTS_EIIA_2"/>
    <property type="match status" value="1"/>
</dbReference>
<dbReference type="PROSITE" id="PS00589">
    <property type="entry name" value="PTS_HPR_SER"/>
    <property type="match status" value="1"/>
</dbReference>
<evidence type="ECO:0000256" key="1">
    <source>
        <dbReference type="ARBA" id="ARBA00003136"/>
    </source>
</evidence>
<keyword evidence="9" id="KW-0598">Phosphotransferase system</keyword>
<dbReference type="PANTHER" id="PTHR30181">
    <property type="entry name" value="MANNITOL PERMEASE IIC COMPONENT"/>
    <property type="match status" value="1"/>
</dbReference>
<dbReference type="GO" id="GO:0005737">
    <property type="term" value="C:cytoplasm"/>
    <property type="evidence" value="ECO:0007669"/>
    <property type="project" value="UniProtKB-SubCell"/>
</dbReference>
<dbReference type="Proteomes" id="UP000058114">
    <property type="component" value="Chromosome"/>
</dbReference>
<dbReference type="GO" id="GO:0090563">
    <property type="term" value="F:protein-phosphocysteine-sugar phosphotransferase activity"/>
    <property type="evidence" value="ECO:0007669"/>
    <property type="project" value="TreeGrafter"/>
</dbReference>
<dbReference type="GO" id="GO:0009401">
    <property type="term" value="P:phosphoenolpyruvate-dependent sugar phosphotransferase system"/>
    <property type="evidence" value="ECO:0007669"/>
    <property type="project" value="UniProtKB-KW"/>
</dbReference>
<dbReference type="Pfam" id="PF00381">
    <property type="entry name" value="PTS-HPr"/>
    <property type="match status" value="1"/>
</dbReference>
<evidence type="ECO:0000256" key="2">
    <source>
        <dbReference type="ARBA" id="ARBA00004496"/>
    </source>
</evidence>
<evidence type="ECO:0000256" key="9">
    <source>
        <dbReference type="ARBA" id="ARBA00022683"/>
    </source>
</evidence>
<dbReference type="InterPro" id="IPR000032">
    <property type="entry name" value="HPr-like"/>
</dbReference>
<dbReference type="PANTHER" id="PTHR30181:SF3">
    <property type="entry name" value="MULTIPHOSPHORYL TRANSFER PROTEIN"/>
    <property type="match status" value="1"/>
</dbReference>